<comment type="caution">
    <text evidence="1">The sequence shown here is derived from an EMBL/GenBank/DDBJ whole genome shotgun (WGS) entry which is preliminary data.</text>
</comment>
<accession>A0A4R6FL17</accession>
<dbReference type="EMBL" id="SNWD01000006">
    <property type="protein sequence ID" value="TDN82219.1"/>
    <property type="molecule type" value="Genomic_DNA"/>
</dbReference>
<evidence type="ECO:0000313" key="2">
    <source>
        <dbReference type="Proteomes" id="UP000295493"/>
    </source>
</evidence>
<dbReference type="Proteomes" id="UP000295493">
    <property type="component" value="Unassembled WGS sequence"/>
</dbReference>
<dbReference type="Pfam" id="PF19135">
    <property type="entry name" value="DUF5818"/>
    <property type="match status" value="1"/>
</dbReference>
<keyword evidence="2" id="KW-1185">Reference proteome</keyword>
<proteinExistence type="predicted"/>
<sequence length="74" mass="7895">MPLPSSQGADAGMRVAETGRLVREAGGFVLQCEHGARLPLLLPRTPVDEVEKRVALTGIVEADGMLTVETIRLV</sequence>
<organism evidence="1 2">
    <name type="scientific">Stakelama pacifica</name>
    <dbReference type="NCBI Taxonomy" id="517720"/>
    <lineage>
        <taxon>Bacteria</taxon>
        <taxon>Pseudomonadati</taxon>
        <taxon>Pseudomonadota</taxon>
        <taxon>Alphaproteobacteria</taxon>
        <taxon>Sphingomonadales</taxon>
        <taxon>Sphingomonadaceae</taxon>
        <taxon>Stakelama</taxon>
    </lineage>
</organism>
<name>A0A4R6FL17_9SPHN</name>
<gene>
    <name evidence="1" type="ORF">EV664_10625</name>
</gene>
<reference evidence="1 2" key="1">
    <citation type="submission" date="2019-03" db="EMBL/GenBank/DDBJ databases">
        <title>Genomic Encyclopedia of Type Strains, Phase IV (KMG-IV): sequencing the most valuable type-strain genomes for metagenomic binning, comparative biology and taxonomic classification.</title>
        <authorList>
            <person name="Goeker M."/>
        </authorList>
    </citation>
    <scope>NUCLEOTIDE SEQUENCE [LARGE SCALE GENOMIC DNA]</scope>
    <source>
        <strain evidence="1 2">DSM 25059</strain>
    </source>
</reference>
<protein>
    <submittedName>
        <fullName evidence="1">Uncharacterized protein</fullName>
    </submittedName>
</protein>
<evidence type="ECO:0000313" key="1">
    <source>
        <dbReference type="EMBL" id="TDN82219.1"/>
    </source>
</evidence>
<dbReference type="AlphaFoldDB" id="A0A4R6FL17"/>
<dbReference type="InterPro" id="IPR043856">
    <property type="entry name" value="DUF5818"/>
</dbReference>